<keyword evidence="3" id="KW-0479">Metal-binding</keyword>
<dbReference type="Pfam" id="PF13359">
    <property type="entry name" value="DDE_Tnp_4"/>
    <property type="match status" value="1"/>
</dbReference>
<gene>
    <name evidence="7" type="primary">FABPM_0</name>
    <name evidence="7" type="ORF">Bhyg_03927</name>
</gene>
<dbReference type="InterPro" id="IPR000463">
    <property type="entry name" value="Fatty_acid-bd"/>
</dbReference>
<dbReference type="AlphaFoldDB" id="A0A9Q0NFH3"/>
<keyword evidence="4" id="KW-0446">Lipid-binding</keyword>
<comment type="cofactor">
    <cofactor evidence="1">
        <name>a divalent metal cation</name>
        <dbReference type="ChEBI" id="CHEBI:60240"/>
    </cofactor>
</comment>
<dbReference type="InterPro" id="IPR000566">
    <property type="entry name" value="Lipocln_cytosolic_FA-bd_dom"/>
</dbReference>
<accession>A0A9Q0NFH3</accession>
<evidence type="ECO:0000313" key="7">
    <source>
        <dbReference type="EMBL" id="KAJ6648696.1"/>
    </source>
</evidence>
<protein>
    <submittedName>
        <fullName evidence="7">Fatty acid-binding protein, muscle</fullName>
    </submittedName>
</protein>
<dbReference type="OrthoDB" id="2668416at2759"/>
<dbReference type="PRINTS" id="PR00178">
    <property type="entry name" value="FATTYACIDBP"/>
</dbReference>
<evidence type="ECO:0000259" key="5">
    <source>
        <dbReference type="Pfam" id="PF00061"/>
    </source>
</evidence>
<feature type="domain" description="DDE Tnp4" evidence="6">
    <location>
        <begin position="130"/>
        <end position="281"/>
    </location>
</feature>
<dbReference type="InterPro" id="IPR012674">
    <property type="entry name" value="Calycin"/>
</dbReference>
<keyword evidence="8" id="KW-1185">Reference proteome</keyword>
<dbReference type="Gene3D" id="2.40.128.20">
    <property type="match status" value="1"/>
</dbReference>
<dbReference type="GO" id="GO:0046872">
    <property type="term" value="F:metal ion binding"/>
    <property type="evidence" value="ECO:0007669"/>
    <property type="project" value="UniProtKB-KW"/>
</dbReference>
<comment type="caution">
    <text evidence="7">The sequence shown here is derived from an EMBL/GenBank/DDBJ whole genome shotgun (WGS) entry which is preliminary data.</text>
</comment>
<dbReference type="SUPFAM" id="SSF50814">
    <property type="entry name" value="Lipocalins"/>
    <property type="match status" value="1"/>
</dbReference>
<dbReference type="EMBL" id="WJQU01000001">
    <property type="protein sequence ID" value="KAJ6648696.1"/>
    <property type="molecule type" value="Genomic_DNA"/>
</dbReference>
<evidence type="ECO:0000256" key="1">
    <source>
        <dbReference type="ARBA" id="ARBA00001968"/>
    </source>
</evidence>
<evidence type="ECO:0000313" key="8">
    <source>
        <dbReference type="Proteomes" id="UP001151699"/>
    </source>
</evidence>
<feature type="non-terminal residue" evidence="7">
    <location>
        <position position="432"/>
    </location>
</feature>
<feature type="domain" description="Lipocalin/cytosolic fatty-acid binding" evidence="5">
    <location>
        <begin position="310"/>
        <end position="423"/>
    </location>
</feature>
<evidence type="ECO:0000256" key="4">
    <source>
        <dbReference type="ARBA" id="ARBA00023121"/>
    </source>
</evidence>
<name>A0A9Q0NFH3_9DIPT</name>
<sequence length="432" mass="50278">MYYENVVLSLSDRTFRSHFRLKTSSFNNLCPLGPQLASNTGGQNGRPHTPIEKQILPVLWLLATSGSYRSTSDRFSIGKSSLFMFFERFVHELASMADRFIKWPTTSEMPEIRRRFYKINGFDVWIIGSVDGTYIITKAPKEDTHMYRTRKCNFALTLQAICVASLRFIDCFVVFPASVGDRRLFDRQNIMKARPKYFPTKEYIIGDKAYPVYEWCLVPYIRRRILNDAEELYNTLLSGCRQVIERAFALLFGRIRCLKMLDMSRQDLIVETVIACCVLHNICISELDFEDFILEGLEHLRKEVWEGAKYKLYDSSKFDDYMRKLGVNFFLIQIGNLVSPTVELRKLPNDKYNLITESTFQNTEIIFKLGEEFDEETVDGRKVKTVMTLENNKLTQKQGGNPPSTIIREFGKDEMVATFKVYDVVAVRKYRL</sequence>
<evidence type="ECO:0000256" key="2">
    <source>
        <dbReference type="ARBA" id="ARBA00008390"/>
    </source>
</evidence>
<dbReference type="Pfam" id="PF00061">
    <property type="entry name" value="Lipocalin"/>
    <property type="match status" value="1"/>
</dbReference>
<proteinExistence type="inferred from homology"/>
<reference evidence="7" key="1">
    <citation type="submission" date="2022-07" db="EMBL/GenBank/DDBJ databases">
        <authorList>
            <person name="Trinca V."/>
            <person name="Uliana J.V.C."/>
            <person name="Torres T.T."/>
            <person name="Ward R.J."/>
            <person name="Monesi N."/>
        </authorList>
    </citation>
    <scope>NUCLEOTIDE SEQUENCE</scope>
    <source>
        <strain evidence="7">HSMRA1968</strain>
        <tissue evidence="7">Whole embryos</tissue>
    </source>
</reference>
<dbReference type="Proteomes" id="UP001151699">
    <property type="component" value="Chromosome A"/>
</dbReference>
<organism evidence="7 8">
    <name type="scientific">Pseudolycoriella hygida</name>
    <dbReference type="NCBI Taxonomy" id="35572"/>
    <lineage>
        <taxon>Eukaryota</taxon>
        <taxon>Metazoa</taxon>
        <taxon>Ecdysozoa</taxon>
        <taxon>Arthropoda</taxon>
        <taxon>Hexapoda</taxon>
        <taxon>Insecta</taxon>
        <taxon>Pterygota</taxon>
        <taxon>Neoptera</taxon>
        <taxon>Endopterygota</taxon>
        <taxon>Diptera</taxon>
        <taxon>Nematocera</taxon>
        <taxon>Sciaroidea</taxon>
        <taxon>Sciaridae</taxon>
        <taxon>Pseudolycoriella</taxon>
    </lineage>
</organism>
<dbReference type="GO" id="GO:0008289">
    <property type="term" value="F:lipid binding"/>
    <property type="evidence" value="ECO:0007669"/>
    <property type="project" value="UniProtKB-KW"/>
</dbReference>
<comment type="similarity">
    <text evidence="2">Belongs to the calycin superfamily. Fatty-acid binding protein (FABP) family.</text>
</comment>
<dbReference type="InterPro" id="IPR031259">
    <property type="entry name" value="ILBP"/>
</dbReference>
<evidence type="ECO:0000259" key="6">
    <source>
        <dbReference type="Pfam" id="PF13359"/>
    </source>
</evidence>
<dbReference type="InterPro" id="IPR027806">
    <property type="entry name" value="HARBI1_dom"/>
</dbReference>
<dbReference type="PANTHER" id="PTHR11955">
    <property type="entry name" value="FATTY ACID BINDING PROTEIN"/>
    <property type="match status" value="1"/>
</dbReference>
<evidence type="ECO:0000256" key="3">
    <source>
        <dbReference type="ARBA" id="ARBA00022723"/>
    </source>
</evidence>